<organism evidence="2 3">
    <name type="scientific">Hyphomonas beringensis</name>
    <dbReference type="NCBI Taxonomy" id="1280946"/>
    <lineage>
        <taxon>Bacteria</taxon>
        <taxon>Pseudomonadati</taxon>
        <taxon>Pseudomonadota</taxon>
        <taxon>Alphaproteobacteria</taxon>
        <taxon>Hyphomonadales</taxon>
        <taxon>Hyphomonadaceae</taxon>
        <taxon>Hyphomonas</taxon>
    </lineage>
</organism>
<accession>A0A062TY83</accession>
<dbReference type="InterPro" id="IPR011991">
    <property type="entry name" value="ArsR-like_HTH"/>
</dbReference>
<evidence type="ECO:0000313" key="2">
    <source>
        <dbReference type="EMBL" id="KCZ50987.1"/>
    </source>
</evidence>
<comment type="caution">
    <text evidence="2">The sequence shown here is derived from an EMBL/GenBank/DDBJ whole genome shotgun (WGS) entry which is preliminary data.</text>
</comment>
<reference evidence="2 3" key="1">
    <citation type="journal article" date="2014" name="Antonie Van Leeuwenhoek">
        <title>Hyphomonas beringensis sp. nov. and Hyphomonas chukchiensis sp. nov., isolated from surface seawater of the Bering Sea and Chukchi Sea.</title>
        <authorList>
            <person name="Li C."/>
            <person name="Lai Q."/>
            <person name="Li G."/>
            <person name="Dong C."/>
            <person name="Wang J."/>
            <person name="Liao Y."/>
            <person name="Shao Z."/>
        </authorList>
    </citation>
    <scope>NUCLEOTIDE SEQUENCE [LARGE SCALE GENOMIC DNA]</scope>
    <source>
        <strain evidence="2 3">25B14_1</strain>
    </source>
</reference>
<dbReference type="Gene3D" id="1.10.10.10">
    <property type="entry name" value="Winged helix-like DNA-binding domain superfamily/Winged helix DNA-binding domain"/>
    <property type="match status" value="1"/>
</dbReference>
<dbReference type="InterPro" id="IPR027395">
    <property type="entry name" value="WH_DNA-bd_dom"/>
</dbReference>
<dbReference type="InterPro" id="IPR036390">
    <property type="entry name" value="WH_DNA-bd_sf"/>
</dbReference>
<feature type="domain" description="Winged helix DNA-binding" evidence="1">
    <location>
        <begin position="20"/>
        <end position="99"/>
    </location>
</feature>
<dbReference type="eggNOG" id="COG1846">
    <property type="taxonomic scope" value="Bacteria"/>
</dbReference>
<dbReference type="Pfam" id="PF13601">
    <property type="entry name" value="HTH_34"/>
    <property type="match status" value="1"/>
</dbReference>
<dbReference type="SUPFAM" id="SSF46785">
    <property type="entry name" value="Winged helix' DNA-binding domain"/>
    <property type="match status" value="1"/>
</dbReference>
<evidence type="ECO:0000313" key="3">
    <source>
        <dbReference type="Proteomes" id="UP000027037"/>
    </source>
</evidence>
<dbReference type="InterPro" id="IPR036388">
    <property type="entry name" value="WH-like_DNA-bd_sf"/>
</dbReference>
<dbReference type="PANTHER" id="PTHR37318">
    <property type="entry name" value="BSL7504 PROTEIN"/>
    <property type="match status" value="1"/>
</dbReference>
<dbReference type="GO" id="GO:0006355">
    <property type="term" value="P:regulation of DNA-templated transcription"/>
    <property type="evidence" value="ECO:0007669"/>
    <property type="project" value="UniProtKB-ARBA"/>
</dbReference>
<dbReference type="PANTHER" id="PTHR37318:SF1">
    <property type="entry name" value="BSL7504 PROTEIN"/>
    <property type="match status" value="1"/>
</dbReference>
<dbReference type="OrthoDB" id="5521380at2"/>
<dbReference type="Proteomes" id="UP000027037">
    <property type="component" value="Unassembled WGS sequence"/>
</dbReference>
<protein>
    <recommendedName>
        <fullName evidence="1">Winged helix DNA-binding domain-containing protein</fullName>
    </recommendedName>
</protein>
<keyword evidence="3" id="KW-1185">Reference proteome</keyword>
<proteinExistence type="predicted"/>
<sequence length="103" mass="11594">MTDTNPFDHSDIDDVIHGRLRLGVMAYLSTVSPAIFGELRDKVGATDGNLSTHLRKLEEAGYVDLEKLFVGRKPQTRIHLTEAGRKAWLAWLDRMQSLMKAAE</sequence>
<evidence type="ECO:0000259" key="1">
    <source>
        <dbReference type="Pfam" id="PF13601"/>
    </source>
</evidence>
<dbReference type="PATRIC" id="fig|1280946.3.peg.3386"/>
<dbReference type="AlphaFoldDB" id="A0A062TY83"/>
<dbReference type="EMBL" id="AWFF01000098">
    <property type="protein sequence ID" value="KCZ50987.1"/>
    <property type="molecule type" value="Genomic_DNA"/>
</dbReference>
<dbReference type="CDD" id="cd00090">
    <property type="entry name" value="HTH_ARSR"/>
    <property type="match status" value="1"/>
</dbReference>
<dbReference type="STRING" id="1280946.HY29_06455"/>
<name>A0A062TY83_9PROT</name>
<dbReference type="RefSeq" id="WP_034799374.1">
    <property type="nucleotide sequence ID" value="NZ_AWFF01000098.1"/>
</dbReference>
<gene>
    <name evidence="2" type="ORF">HY29_06455</name>
</gene>